<dbReference type="NCBIfam" id="TIGR02521">
    <property type="entry name" value="type_IV_pilW"/>
    <property type="match status" value="1"/>
</dbReference>
<feature type="repeat" description="TPR" evidence="1">
    <location>
        <begin position="48"/>
        <end position="81"/>
    </location>
</feature>
<dbReference type="InterPro" id="IPR019734">
    <property type="entry name" value="TPR_rpt"/>
</dbReference>
<dbReference type="SUPFAM" id="SSF48452">
    <property type="entry name" value="TPR-like"/>
    <property type="match status" value="1"/>
</dbReference>
<dbReference type="PROSITE" id="PS51257">
    <property type="entry name" value="PROKAR_LIPOPROTEIN"/>
    <property type="match status" value="1"/>
</dbReference>
<accession>A0A918RTF4</accession>
<organism evidence="2 3">
    <name type="scientific">Arenicella chitinivorans</name>
    <dbReference type="NCBI Taxonomy" id="1329800"/>
    <lineage>
        <taxon>Bacteria</taxon>
        <taxon>Pseudomonadati</taxon>
        <taxon>Pseudomonadota</taxon>
        <taxon>Gammaproteobacteria</taxon>
        <taxon>Arenicellales</taxon>
        <taxon>Arenicellaceae</taxon>
        <taxon>Arenicella</taxon>
    </lineage>
</organism>
<comment type="caution">
    <text evidence="2">The sequence shown here is derived from an EMBL/GenBank/DDBJ whole genome shotgun (WGS) entry which is preliminary data.</text>
</comment>
<proteinExistence type="predicted"/>
<name>A0A918RTF4_9GAMM</name>
<dbReference type="GO" id="GO:0000030">
    <property type="term" value="F:mannosyltransferase activity"/>
    <property type="evidence" value="ECO:0007669"/>
    <property type="project" value="TreeGrafter"/>
</dbReference>
<sequence length="263" mass="29683">MPKNTYSFSALIRAFLSVFLIVFLTACVSSGGGSKQITKAKKSRADRAMVHTKLAQGYLKQEQYATAKQQLERALSIDPDHSDSNYVMALLMLKLEQNRQAERYFARAVKTDPENSAAAHDFGVFLCQIGKERESVEYFEIAVSNPLFDKAQLSYMRAGECLLKVKEVAAEQYLKKALSLNPRLRPALYQLAKLKFEEQSYMSARAYIERYFAITNPQPGSLLLAYKIESALDARDVAESYRSKLLTEFPGSKEASTVRQSRD</sequence>
<dbReference type="PANTHER" id="PTHR44395:SF1">
    <property type="entry name" value="PROTEIN O-MANNOSYL-TRANSFERASE TMTC3"/>
    <property type="match status" value="1"/>
</dbReference>
<dbReference type="InterPro" id="IPR011990">
    <property type="entry name" value="TPR-like_helical_dom_sf"/>
</dbReference>
<evidence type="ECO:0000256" key="1">
    <source>
        <dbReference type="PROSITE-ProRule" id="PRU00339"/>
    </source>
</evidence>
<dbReference type="Gene3D" id="1.25.40.10">
    <property type="entry name" value="Tetratricopeptide repeat domain"/>
    <property type="match status" value="1"/>
</dbReference>
<dbReference type="RefSeq" id="WP_189400156.1">
    <property type="nucleotide sequence ID" value="NZ_BMXA01000002.1"/>
</dbReference>
<keyword evidence="3" id="KW-1185">Reference proteome</keyword>
<keyword evidence="1" id="KW-0802">TPR repeat</keyword>
<reference evidence="2" key="1">
    <citation type="journal article" date="2014" name="Int. J. Syst. Evol. Microbiol.">
        <title>Complete genome sequence of Corynebacterium casei LMG S-19264T (=DSM 44701T), isolated from a smear-ripened cheese.</title>
        <authorList>
            <consortium name="US DOE Joint Genome Institute (JGI-PGF)"/>
            <person name="Walter F."/>
            <person name="Albersmeier A."/>
            <person name="Kalinowski J."/>
            <person name="Ruckert C."/>
        </authorList>
    </citation>
    <scope>NUCLEOTIDE SEQUENCE</scope>
    <source>
        <strain evidence="2">KCTC 12711</strain>
    </source>
</reference>
<dbReference type="AlphaFoldDB" id="A0A918RTF4"/>
<dbReference type="InterPro" id="IPR013360">
    <property type="entry name" value="Pilus_4_PilW"/>
</dbReference>
<evidence type="ECO:0000313" key="3">
    <source>
        <dbReference type="Proteomes" id="UP000614811"/>
    </source>
</evidence>
<dbReference type="SMART" id="SM00028">
    <property type="entry name" value="TPR"/>
    <property type="match status" value="3"/>
</dbReference>
<dbReference type="PANTHER" id="PTHR44395">
    <property type="match status" value="1"/>
</dbReference>
<protein>
    <submittedName>
        <fullName evidence="2">Type IV pilus biogenesis/stability protein PilW</fullName>
    </submittedName>
</protein>
<dbReference type="GO" id="GO:0035269">
    <property type="term" value="P:protein O-linked glycosylation via mannose"/>
    <property type="evidence" value="ECO:0007669"/>
    <property type="project" value="TreeGrafter"/>
</dbReference>
<reference evidence="2" key="2">
    <citation type="submission" date="2020-09" db="EMBL/GenBank/DDBJ databases">
        <authorList>
            <person name="Sun Q."/>
            <person name="Kim S."/>
        </authorList>
    </citation>
    <scope>NUCLEOTIDE SEQUENCE</scope>
    <source>
        <strain evidence="2">KCTC 12711</strain>
    </source>
</reference>
<dbReference type="PROSITE" id="PS50005">
    <property type="entry name" value="TPR"/>
    <property type="match status" value="2"/>
</dbReference>
<dbReference type="Pfam" id="PF14559">
    <property type="entry name" value="TPR_19"/>
    <property type="match status" value="1"/>
</dbReference>
<dbReference type="EMBL" id="BMXA01000002">
    <property type="protein sequence ID" value="GHA09193.1"/>
    <property type="molecule type" value="Genomic_DNA"/>
</dbReference>
<evidence type="ECO:0000313" key="2">
    <source>
        <dbReference type="EMBL" id="GHA09193.1"/>
    </source>
</evidence>
<gene>
    <name evidence="2" type="ORF">GCM10008090_18930</name>
</gene>
<dbReference type="Proteomes" id="UP000614811">
    <property type="component" value="Unassembled WGS sequence"/>
</dbReference>
<feature type="repeat" description="TPR" evidence="1">
    <location>
        <begin position="82"/>
        <end position="115"/>
    </location>
</feature>